<keyword evidence="2" id="KW-0812">Transmembrane</keyword>
<dbReference type="EMBL" id="BK015292">
    <property type="protein sequence ID" value="DAD99714.1"/>
    <property type="molecule type" value="Genomic_DNA"/>
</dbReference>
<protein>
    <submittedName>
        <fullName evidence="4">High frequency of lysogenization C protein</fullName>
    </submittedName>
</protein>
<dbReference type="Gene3D" id="3.30.479.30">
    <property type="entry name" value="Band 7 domain"/>
    <property type="match status" value="1"/>
</dbReference>
<dbReference type="InterPro" id="IPR001107">
    <property type="entry name" value="Band_7"/>
</dbReference>
<keyword evidence="2" id="KW-1133">Transmembrane helix</keyword>
<dbReference type="Pfam" id="PF01145">
    <property type="entry name" value="Band_7"/>
    <property type="match status" value="1"/>
</dbReference>
<name>A0A8S5NZS8_9CAUD</name>
<evidence type="ECO:0000259" key="3">
    <source>
        <dbReference type="SMART" id="SM00244"/>
    </source>
</evidence>
<dbReference type="GO" id="GO:0016020">
    <property type="term" value="C:membrane"/>
    <property type="evidence" value="ECO:0007669"/>
    <property type="project" value="InterPro"/>
</dbReference>
<feature type="domain" description="Band 7" evidence="3">
    <location>
        <begin position="37"/>
        <end position="203"/>
    </location>
</feature>
<sequence length="287" mass="31731">MFTQYDHETGKTKLTKLAKGGIITVVAITSLGIFRLTAVKRIPANTVGVKVSAIGGVQENTLQTGYHLKIPFIDTVYTLSTSVQTKTMEKITTQTKDGQWLNTNIDVKYRVNKEKAMTIFSNYTKLENVNESVIAPAVQRAIESVTGNYDIYDILGNKRTEVYEEIDKALKEKFESYDLEFVSFTITDQDAGDEIEAAIKSESVKQKEIDTAKQEQEKAKVEADTKKVQAQAEADAGIIKAEGEAKANKAKSDSITDNLIRMKEAEAREKHGWVTVNGAGGVITNHE</sequence>
<evidence type="ECO:0000256" key="2">
    <source>
        <dbReference type="SAM" id="Phobius"/>
    </source>
</evidence>
<evidence type="ECO:0000256" key="1">
    <source>
        <dbReference type="SAM" id="Coils"/>
    </source>
</evidence>
<keyword evidence="1" id="KW-0175">Coiled coil</keyword>
<dbReference type="InterPro" id="IPR000163">
    <property type="entry name" value="Prohibitin"/>
</dbReference>
<dbReference type="CDD" id="cd03401">
    <property type="entry name" value="SPFH_prohibitin"/>
    <property type="match status" value="1"/>
</dbReference>
<dbReference type="PANTHER" id="PTHR42911">
    <property type="entry name" value="MODULATOR OF FTSH PROTEASE HFLC"/>
    <property type="match status" value="1"/>
</dbReference>
<dbReference type="InterPro" id="IPR036013">
    <property type="entry name" value="Band_7/SPFH_dom_sf"/>
</dbReference>
<accession>A0A8S5NZS8</accession>
<feature type="coiled-coil region" evidence="1">
    <location>
        <begin position="204"/>
        <end position="233"/>
    </location>
</feature>
<proteinExistence type="predicted"/>
<dbReference type="SUPFAM" id="SSF117892">
    <property type="entry name" value="Band 7/SPFH domain"/>
    <property type="match status" value="1"/>
</dbReference>
<organism evidence="4">
    <name type="scientific">Siphoviridae sp. ctR6G4</name>
    <dbReference type="NCBI Taxonomy" id="2825499"/>
    <lineage>
        <taxon>Viruses</taxon>
        <taxon>Duplodnaviria</taxon>
        <taxon>Heunggongvirae</taxon>
        <taxon>Uroviricota</taxon>
        <taxon>Caudoviricetes</taxon>
    </lineage>
</organism>
<keyword evidence="2" id="KW-0472">Membrane</keyword>
<dbReference type="SMART" id="SM00244">
    <property type="entry name" value="PHB"/>
    <property type="match status" value="1"/>
</dbReference>
<feature type="transmembrane region" description="Helical" evidence="2">
    <location>
        <begin position="20"/>
        <end position="38"/>
    </location>
</feature>
<reference evidence="4" key="1">
    <citation type="journal article" date="2021" name="Proc. Natl. Acad. Sci. U.S.A.">
        <title>A Catalog of Tens of Thousands of Viruses from Human Metagenomes Reveals Hidden Associations with Chronic Diseases.</title>
        <authorList>
            <person name="Tisza M.J."/>
            <person name="Buck C.B."/>
        </authorList>
    </citation>
    <scope>NUCLEOTIDE SEQUENCE</scope>
    <source>
        <strain evidence="4">CtR6G4</strain>
    </source>
</reference>
<dbReference type="PANTHER" id="PTHR42911:SF2">
    <property type="entry name" value="PROHIBITIN FAMILY PROTEIN"/>
    <property type="match status" value="1"/>
</dbReference>
<evidence type="ECO:0000313" key="4">
    <source>
        <dbReference type="EMBL" id="DAD99714.1"/>
    </source>
</evidence>